<comment type="subcellular location">
    <subcellularLocation>
        <location evidence="1">Nucleus speckle</location>
    </subcellularLocation>
</comment>
<gene>
    <name evidence="8" type="ORF">QYM36_002576</name>
</gene>
<dbReference type="EMBL" id="JAVRJZ010000005">
    <property type="protein sequence ID" value="KAK2722072.1"/>
    <property type="molecule type" value="Genomic_DNA"/>
</dbReference>
<feature type="compositionally biased region" description="Basic residues" evidence="6">
    <location>
        <begin position="59"/>
        <end position="76"/>
    </location>
</feature>
<evidence type="ECO:0000256" key="2">
    <source>
        <dbReference type="ARBA" id="ARBA00006856"/>
    </source>
</evidence>
<dbReference type="GO" id="GO:0016607">
    <property type="term" value="C:nuclear speck"/>
    <property type="evidence" value="ECO:0007669"/>
    <property type="project" value="UniProtKB-SubCell"/>
</dbReference>
<feature type="compositionally biased region" description="Basic and acidic residues" evidence="6">
    <location>
        <begin position="1317"/>
        <end position="1327"/>
    </location>
</feature>
<dbReference type="GO" id="GO:0071013">
    <property type="term" value="C:catalytic step 2 spliceosome"/>
    <property type="evidence" value="ECO:0007669"/>
    <property type="project" value="TreeGrafter"/>
</dbReference>
<feature type="region of interest" description="Disordered" evidence="6">
    <location>
        <begin position="1207"/>
        <end position="1227"/>
    </location>
</feature>
<feature type="compositionally biased region" description="Low complexity" evidence="6">
    <location>
        <begin position="866"/>
        <end position="885"/>
    </location>
</feature>
<evidence type="ECO:0000256" key="6">
    <source>
        <dbReference type="SAM" id="MobiDB-lite"/>
    </source>
</evidence>
<dbReference type="Gene3D" id="1.25.40.180">
    <property type="match status" value="1"/>
</dbReference>
<reference evidence="8" key="1">
    <citation type="submission" date="2023-07" db="EMBL/GenBank/DDBJ databases">
        <title>Chromosome-level genome assembly of Artemia franciscana.</title>
        <authorList>
            <person name="Jo E."/>
        </authorList>
    </citation>
    <scope>NUCLEOTIDE SEQUENCE</scope>
    <source>
        <tissue evidence="8">Whole body</tissue>
    </source>
</reference>
<feature type="compositionally biased region" description="Basic and acidic residues" evidence="6">
    <location>
        <begin position="1262"/>
        <end position="1277"/>
    </location>
</feature>
<dbReference type="SMART" id="SM00543">
    <property type="entry name" value="MIF4G"/>
    <property type="match status" value="1"/>
</dbReference>
<feature type="compositionally biased region" description="Basic and acidic residues" evidence="6">
    <location>
        <begin position="182"/>
        <end position="225"/>
    </location>
</feature>
<feature type="region of interest" description="Disordered" evidence="6">
    <location>
        <begin position="614"/>
        <end position="642"/>
    </location>
</feature>
<dbReference type="SUPFAM" id="SSF48371">
    <property type="entry name" value="ARM repeat"/>
    <property type="match status" value="1"/>
</dbReference>
<feature type="compositionally biased region" description="Basic and acidic residues" evidence="6">
    <location>
        <begin position="1160"/>
        <end position="1189"/>
    </location>
</feature>
<dbReference type="Pfam" id="PF02854">
    <property type="entry name" value="MIF4G"/>
    <property type="match status" value="1"/>
</dbReference>
<feature type="region of interest" description="Disordered" evidence="6">
    <location>
        <begin position="849"/>
        <end position="1189"/>
    </location>
</feature>
<keyword evidence="4" id="KW-0508">mRNA splicing</keyword>
<feature type="domain" description="MI" evidence="7">
    <location>
        <begin position="654"/>
        <end position="770"/>
    </location>
</feature>
<dbReference type="InterPro" id="IPR050781">
    <property type="entry name" value="CWC22_splicing_factor"/>
</dbReference>
<keyword evidence="9" id="KW-1185">Reference proteome</keyword>
<feature type="compositionally biased region" description="Basic and acidic residues" evidence="6">
    <location>
        <begin position="920"/>
        <end position="929"/>
    </location>
</feature>
<dbReference type="InterPro" id="IPR003891">
    <property type="entry name" value="Initiation_fac_eIF4g_MI"/>
</dbReference>
<dbReference type="Proteomes" id="UP001187531">
    <property type="component" value="Unassembled WGS sequence"/>
</dbReference>
<dbReference type="FunFam" id="1.25.40.180:FF:000004">
    <property type="entry name" value="pre-mRNA-splicing factor CWC22 homolog"/>
    <property type="match status" value="1"/>
</dbReference>
<evidence type="ECO:0000256" key="5">
    <source>
        <dbReference type="ARBA" id="ARBA00023242"/>
    </source>
</evidence>
<feature type="compositionally biased region" description="Basic and acidic residues" evidence="6">
    <location>
        <begin position="1291"/>
        <end position="1300"/>
    </location>
</feature>
<keyword evidence="5" id="KW-0539">Nucleus</keyword>
<dbReference type="Pfam" id="PF02847">
    <property type="entry name" value="MA3"/>
    <property type="match status" value="1"/>
</dbReference>
<evidence type="ECO:0000256" key="4">
    <source>
        <dbReference type="ARBA" id="ARBA00023187"/>
    </source>
</evidence>
<comment type="caution">
    <text evidence="8">The sequence shown here is derived from an EMBL/GenBank/DDBJ whole genome shotgun (WGS) entry which is preliminary data.</text>
</comment>
<feature type="compositionally biased region" description="Basic and acidic residues" evidence="6">
    <location>
        <begin position="940"/>
        <end position="1022"/>
    </location>
</feature>
<dbReference type="SMART" id="SM00544">
    <property type="entry name" value="MA3"/>
    <property type="match status" value="1"/>
</dbReference>
<comment type="similarity">
    <text evidence="2">Belongs to the CWC22 family.</text>
</comment>
<dbReference type="GO" id="GO:0000398">
    <property type="term" value="P:mRNA splicing, via spliceosome"/>
    <property type="evidence" value="ECO:0007669"/>
    <property type="project" value="TreeGrafter"/>
</dbReference>
<dbReference type="GO" id="GO:0003723">
    <property type="term" value="F:RNA binding"/>
    <property type="evidence" value="ECO:0007669"/>
    <property type="project" value="InterPro"/>
</dbReference>
<evidence type="ECO:0000256" key="3">
    <source>
        <dbReference type="ARBA" id="ARBA00022664"/>
    </source>
</evidence>
<feature type="compositionally biased region" description="Basic and acidic residues" evidence="6">
    <location>
        <begin position="160"/>
        <end position="174"/>
    </location>
</feature>
<feature type="compositionally biased region" description="Low complexity" evidence="6">
    <location>
        <begin position="43"/>
        <end position="53"/>
    </location>
</feature>
<protein>
    <recommendedName>
        <fullName evidence="7">MI domain-containing protein</fullName>
    </recommendedName>
</protein>
<feature type="compositionally biased region" description="Basic and acidic residues" evidence="6">
    <location>
        <begin position="895"/>
        <end position="913"/>
    </location>
</feature>
<accession>A0AA88IJN5</accession>
<proteinExistence type="inferred from homology"/>
<evidence type="ECO:0000313" key="8">
    <source>
        <dbReference type="EMBL" id="KAK2722072.1"/>
    </source>
</evidence>
<feature type="region of interest" description="Disordered" evidence="6">
    <location>
        <begin position="1"/>
        <end position="232"/>
    </location>
</feature>
<evidence type="ECO:0000259" key="7">
    <source>
        <dbReference type="PROSITE" id="PS51366"/>
    </source>
</evidence>
<sequence>MPPSSKRKQRESSSSSSSDEVHEKNCSIKRKIHDKRKTDECDSSSSEGSTSDSDYNRKDKLKTRKQDRKKRSKKQKYNSSSLSSGESYDDERKRKRGVNSNKAKKISISKSCQNQGEMKDTKVKSLDETKTRKMSSIMDFGTELTKLTAPSYKSGKTKKHETEHRDYEDMETKTRQKTGQGSKEKEKYTHQKRSGESDRSVVDREGAKRGRVSCEKSDEGLSSKETRKRMKYKELKRSSDYLDLDQPRTVSPERYWKANMETMQFPERSRDRTPVKIGGRYWDKDTEGVEVRKEDASDDAAQGKLTLDKERKKPEESVTLAETKQVEMLTTRTGGAYIPPAKLRLMQQQIGDKSSPAYQRIAWEVLKKAIHGLINKVNVANIASIVRELFKHNIIRGRGLLTRSIMQAQAASESFTHVYAALVAIINTKFPNICELMLKRLLLQFKRGFKRNDKTACISASKFIAHLVNQQVVHELIALEILTLLLEKPTDDSVEIAIGLLKEVGMKLSEVSPRGLNAVFESLRHVLNESMLDKRVQYMIEVMFQVRKDGFKDNPSVVEELDLVEEEDQMTHIISLEEVPPGCGEDTLNIFKHDPDYQSNEEKYDAVRREILGEEVEAGSGEETEGETELEEESDEDEEKKQTIIDETETNLTALRRTIYLTIQSSLDHNECAHKLMKMQLKPGQEVELCNMILDCCAQQRTYEKFFGLLAQRFCQIKREYLPPFQQLFCDSYDTIHRIDIGKLRNVAKFFGHLLFSDAISWEVLSHIHLNEEETTSASRIFTKILFQELAEYLGLQKLNSRLKDPTMQMHFEGIFPRDSPKNTRFSINFFTSIGLGALTEELREHLAKQPKPTAIVPPIPKVTVDDSSSSSSSTTSTSDTSSDSSDSEATTDYEVEHRIRERVKTMALKESRNGSSPYKQRDKEKRQLEPISSRRSKGRGRENTAQRETFRSRYQEERLQRRERSDEKSPSEADRRQRRGREEGEKSKSLSKGKESTEERSKINKKGQEESKYEYEKERDKKSRNRRRDSSEEAEVSQRKYYQEKRRIRDDSHERYLYEKYEEKRLHRREKVYEERERSCKEVETRKRRGFDGREKAESYAEERPERPESIKLKSRGDKKDHRDNRFEYEKERGKKSRNYQRSSSEEVEITQAKGYKGNQKDDNYEYFEERGKKERDRKKDSSEETEMFQRKLYEEKRKDDRIEYIEKRGKKDREHRRDSCDEVEVRGRKKYEEIDRIRDESREKNWLIRDEDSGWGNDNSEERHNSLQKKYKETSYTKGDASGSRRKTGNAEKRRDWKDEEYEESKERSRHKQRKDRETGRRSVS</sequence>
<dbReference type="PANTHER" id="PTHR18034:SF3">
    <property type="entry name" value="PRE-MRNA-SPLICING FACTOR CWC22 HOMOLOG"/>
    <property type="match status" value="1"/>
</dbReference>
<evidence type="ECO:0000313" key="9">
    <source>
        <dbReference type="Proteomes" id="UP001187531"/>
    </source>
</evidence>
<feature type="region of interest" description="Disordered" evidence="6">
    <location>
        <begin position="1250"/>
        <end position="1327"/>
    </location>
</feature>
<dbReference type="InterPro" id="IPR003890">
    <property type="entry name" value="MIF4G-like_typ-3"/>
</dbReference>
<feature type="compositionally biased region" description="Acidic residues" evidence="6">
    <location>
        <begin position="614"/>
        <end position="638"/>
    </location>
</feature>
<feature type="compositionally biased region" description="Basic residues" evidence="6">
    <location>
        <begin position="93"/>
        <end position="107"/>
    </location>
</feature>
<organism evidence="8 9">
    <name type="scientific">Artemia franciscana</name>
    <name type="common">Brine shrimp</name>
    <name type="synonym">Artemia sanfranciscana</name>
    <dbReference type="NCBI Taxonomy" id="6661"/>
    <lineage>
        <taxon>Eukaryota</taxon>
        <taxon>Metazoa</taxon>
        <taxon>Ecdysozoa</taxon>
        <taxon>Arthropoda</taxon>
        <taxon>Crustacea</taxon>
        <taxon>Branchiopoda</taxon>
        <taxon>Anostraca</taxon>
        <taxon>Artemiidae</taxon>
        <taxon>Artemia</taxon>
    </lineage>
</organism>
<feature type="compositionally biased region" description="Basic and acidic residues" evidence="6">
    <location>
        <begin position="1029"/>
        <end position="1134"/>
    </location>
</feature>
<keyword evidence="3" id="KW-0507">mRNA processing</keyword>
<dbReference type="InterPro" id="IPR016024">
    <property type="entry name" value="ARM-type_fold"/>
</dbReference>
<dbReference type="PROSITE" id="PS51366">
    <property type="entry name" value="MI"/>
    <property type="match status" value="1"/>
</dbReference>
<evidence type="ECO:0000256" key="1">
    <source>
        <dbReference type="ARBA" id="ARBA00004324"/>
    </source>
</evidence>
<feature type="compositionally biased region" description="Basic and acidic residues" evidence="6">
    <location>
        <begin position="117"/>
        <end position="131"/>
    </location>
</feature>
<dbReference type="PANTHER" id="PTHR18034">
    <property type="entry name" value="CELL CYCLE CONTROL PROTEIN CWF22-RELATED"/>
    <property type="match status" value="1"/>
</dbReference>
<name>A0AA88IJN5_ARTSF</name>